<comment type="caution">
    <text evidence="4">The sequence shown here is derived from an EMBL/GenBank/DDBJ whole genome shotgun (WGS) entry which is preliminary data.</text>
</comment>
<feature type="chain" id="PRO_5003849852" description="FimV N-terminal domain-containing protein" evidence="2">
    <location>
        <begin position="25"/>
        <end position="690"/>
    </location>
</feature>
<dbReference type="PATRIC" id="fig|742823.3.peg.117"/>
<dbReference type="EMBL" id="ADMG01000006">
    <property type="protein sequence ID" value="EKB32265.1"/>
    <property type="molecule type" value="Genomic_DNA"/>
</dbReference>
<gene>
    <name evidence="4" type="ORF">HMPREF9465_00115</name>
</gene>
<feature type="compositionally biased region" description="Basic and acidic residues" evidence="1">
    <location>
        <begin position="141"/>
        <end position="151"/>
    </location>
</feature>
<feature type="domain" description="FimV N-terminal" evidence="3">
    <location>
        <begin position="26"/>
        <end position="125"/>
    </location>
</feature>
<feature type="signal peptide" evidence="2">
    <location>
        <begin position="1"/>
        <end position="24"/>
    </location>
</feature>
<dbReference type="OrthoDB" id="9157618at2"/>
<feature type="compositionally biased region" description="Basic and acidic residues" evidence="1">
    <location>
        <begin position="168"/>
        <end position="184"/>
    </location>
</feature>
<feature type="compositionally biased region" description="Basic and acidic residues" evidence="1">
    <location>
        <begin position="367"/>
        <end position="395"/>
    </location>
</feature>
<reference evidence="4 5" key="1">
    <citation type="submission" date="2012-05" db="EMBL/GenBank/DDBJ databases">
        <title>The Genome Sequence of Sutterella wadsworthensis 2_1_59BFAA.</title>
        <authorList>
            <consortium name="The Broad Institute Genome Sequencing Platform"/>
            <person name="Earl A."/>
            <person name="Ward D."/>
            <person name="Feldgarden M."/>
            <person name="Gevers D."/>
            <person name="Daigneault M."/>
            <person name="Strauss J."/>
            <person name="Allen-Vercoe E."/>
            <person name="Walker B."/>
            <person name="Young S.K."/>
            <person name="Zeng Q."/>
            <person name="Gargeya S."/>
            <person name="Fitzgerald M."/>
            <person name="Haas B."/>
            <person name="Abouelleil A."/>
            <person name="Alvarado L."/>
            <person name="Arachchi H.M."/>
            <person name="Berlin A.M."/>
            <person name="Chapman S.B."/>
            <person name="Goldberg J."/>
            <person name="Griggs A."/>
            <person name="Gujja S."/>
            <person name="Hansen M."/>
            <person name="Howarth C."/>
            <person name="Imamovic A."/>
            <person name="Larimer J."/>
            <person name="McCowen C."/>
            <person name="Montmayeur A."/>
            <person name="Murphy C."/>
            <person name="Neiman D."/>
            <person name="Pearson M."/>
            <person name="Priest M."/>
            <person name="Roberts A."/>
            <person name="Saif S."/>
            <person name="Shea T."/>
            <person name="Sisk P."/>
            <person name="Sykes S."/>
            <person name="Wortman J."/>
            <person name="Nusbaum C."/>
            <person name="Birren B."/>
        </authorList>
    </citation>
    <scope>NUCLEOTIDE SEQUENCE [LARGE SCALE GENOMIC DNA]</scope>
    <source>
        <strain evidence="4 5">2_1_59BFAA</strain>
    </source>
</reference>
<dbReference type="HOGENOM" id="CLU_369570_0_0_4"/>
<feature type="region of interest" description="Disordered" evidence="1">
    <location>
        <begin position="532"/>
        <end position="575"/>
    </location>
</feature>
<dbReference type="InterPro" id="IPR038440">
    <property type="entry name" value="FimV_C_sf"/>
</dbReference>
<feature type="compositionally biased region" description="Low complexity" evidence="1">
    <location>
        <begin position="596"/>
        <end position="615"/>
    </location>
</feature>
<feature type="region of interest" description="Disordered" evidence="1">
    <location>
        <begin position="363"/>
        <end position="439"/>
    </location>
</feature>
<accession>K1JKZ2</accession>
<dbReference type="STRING" id="742823.HMPREF9465_00115"/>
<feature type="compositionally biased region" description="Acidic residues" evidence="1">
    <location>
        <begin position="554"/>
        <end position="567"/>
    </location>
</feature>
<evidence type="ECO:0000256" key="1">
    <source>
        <dbReference type="SAM" id="MobiDB-lite"/>
    </source>
</evidence>
<keyword evidence="2" id="KW-0732">Signal</keyword>
<feature type="region of interest" description="Disordered" evidence="1">
    <location>
        <begin position="136"/>
        <end position="187"/>
    </location>
</feature>
<feature type="compositionally biased region" description="Low complexity" evidence="1">
    <location>
        <begin position="396"/>
        <end position="421"/>
    </location>
</feature>
<keyword evidence="5" id="KW-1185">Reference proteome</keyword>
<evidence type="ECO:0000313" key="4">
    <source>
        <dbReference type="EMBL" id="EKB32265.1"/>
    </source>
</evidence>
<dbReference type="Pfam" id="PF25800">
    <property type="entry name" value="FimV_N"/>
    <property type="match status" value="1"/>
</dbReference>
<evidence type="ECO:0000256" key="2">
    <source>
        <dbReference type="SAM" id="SignalP"/>
    </source>
</evidence>
<dbReference type="Proteomes" id="UP000005835">
    <property type="component" value="Unassembled WGS sequence"/>
</dbReference>
<organism evidence="4 5">
    <name type="scientific">Sutterella wadsworthensis 2_1_59BFAA</name>
    <dbReference type="NCBI Taxonomy" id="742823"/>
    <lineage>
        <taxon>Bacteria</taxon>
        <taxon>Pseudomonadati</taxon>
        <taxon>Pseudomonadota</taxon>
        <taxon>Betaproteobacteria</taxon>
        <taxon>Burkholderiales</taxon>
        <taxon>Sutterellaceae</taxon>
        <taxon>Sutterella</taxon>
    </lineage>
</organism>
<proteinExistence type="predicted"/>
<evidence type="ECO:0000259" key="3">
    <source>
        <dbReference type="Pfam" id="PF25800"/>
    </source>
</evidence>
<protein>
    <recommendedName>
        <fullName evidence="3">FimV N-terminal domain-containing protein</fullName>
    </recommendedName>
</protein>
<sequence>MFRKSMLAGATALAILGFAVSAQAVSLGDLTVESKPGEPLEALLEINDLDLTISPLLVRVAPPATYLREGVNWPSQVQDLKLARDGSNGTVRLRLYGEQALQSGSFPLLMEMNAGGTVTVRAYEVQTKDGSFVVTPSAERTTVKGEPRRLSPEPLVVPREPEAAQDNQEAKKEGKAETKSESKAESGAAALAVKTAAASQKEVSAASAEKQGKIRRKGRYAPNVVKEYVALNGFDASQAFHVQQDMTLWSVALLYWPSYRGATLEQLVIAFRNLNRTAFKEGDPGRLEVRSVLNPPTVEEVLAIDPVAAFHEVHGADTAIPGPTQNLIDAQRLSGEAAAKVADAQDRERTAGKAPEVVAEAGQQALEEEKAEAVREEAEAAEARAEAKAAEEAAEKAAAAEAAAAEKPAESAKPAEPAADAPKVEPVKTEAPARPADAAGSGGTNNLLFWGVGALVLALLAFLGLRSRKREEDPVEEKKPVAVQIQKDVPPTSEAQLKAVSTTVDEAVKNGTTAGAMGAGAMAYAMAQKNETRNSEKALKSEGTGAPADQPWLEPDDDELPPLDEEEKGPVLGASRQAAAVLEGVSLELDDAVAPAQTSAPAAAPAAATPAPAEQKPAEQPEPAEPETDKERALAKALDAKLKLATSFVSLGAVDEALELLQEVKRRGGDELRHRAEVLEERIKTQTDPK</sequence>
<dbReference type="AlphaFoldDB" id="K1JKZ2"/>
<dbReference type="InterPro" id="IPR057840">
    <property type="entry name" value="FimV_N"/>
</dbReference>
<dbReference type="RefSeq" id="WP_005433102.1">
    <property type="nucleotide sequence ID" value="NZ_JH815513.1"/>
</dbReference>
<evidence type="ECO:0000313" key="5">
    <source>
        <dbReference type="Proteomes" id="UP000005835"/>
    </source>
</evidence>
<feature type="region of interest" description="Disordered" evidence="1">
    <location>
        <begin position="596"/>
        <end position="634"/>
    </location>
</feature>
<dbReference type="eggNOG" id="ENOG5030YA1">
    <property type="taxonomic scope" value="Bacteria"/>
</dbReference>
<name>K1JKZ2_9BURK</name>
<dbReference type="Gene3D" id="1.20.58.2200">
    <property type="match status" value="1"/>
</dbReference>